<evidence type="ECO:0000313" key="2">
    <source>
        <dbReference type="EMBL" id="PPQ78560.1"/>
    </source>
</evidence>
<organism evidence="2 3">
    <name type="scientific">Gymnopilus dilepis</name>
    <dbReference type="NCBI Taxonomy" id="231916"/>
    <lineage>
        <taxon>Eukaryota</taxon>
        <taxon>Fungi</taxon>
        <taxon>Dikarya</taxon>
        <taxon>Basidiomycota</taxon>
        <taxon>Agaricomycotina</taxon>
        <taxon>Agaricomycetes</taxon>
        <taxon>Agaricomycetidae</taxon>
        <taxon>Agaricales</taxon>
        <taxon>Agaricineae</taxon>
        <taxon>Hymenogastraceae</taxon>
        <taxon>Gymnopilus</taxon>
    </lineage>
</organism>
<feature type="compositionally biased region" description="Polar residues" evidence="1">
    <location>
        <begin position="62"/>
        <end position="74"/>
    </location>
</feature>
<feature type="compositionally biased region" description="Polar residues" evidence="1">
    <location>
        <begin position="13"/>
        <end position="32"/>
    </location>
</feature>
<evidence type="ECO:0000256" key="1">
    <source>
        <dbReference type="SAM" id="MobiDB-lite"/>
    </source>
</evidence>
<dbReference type="EMBL" id="NHYE01005046">
    <property type="protein sequence ID" value="PPQ78560.1"/>
    <property type="molecule type" value="Genomic_DNA"/>
</dbReference>
<accession>A0A409WJE2</accession>
<feature type="compositionally biased region" description="Low complexity" evidence="1">
    <location>
        <begin position="33"/>
        <end position="45"/>
    </location>
</feature>
<sequence length="120" mass="12876">MTGADFSAEARPTPSSSDTAKSIVPTQAPHTDQPTPSTSQASSPAKRPFDLPLPMPSRRAYNDTSMRATPSASSSKVYTLSLKQMSPFRLHLFVHVLFRPFPSLPIGPPIGPPATEKDVS</sequence>
<dbReference type="InParanoid" id="A0A409WJE2"/>
<gene>
    <name evidence="2" type="ORF">CVT26_005328</name>
</gene>
<evidence type="ECO:0000313" key="3">
    <source>
        <dbReference type="Proteomes" id="UP000284706"/>
    </source>
</evidence>
<feature type="region of interest" description="Disordered" evidence="1">
    <location>
        <begin position="1"/>
        <end position="74"/>
    </location>
</feature>
<dbReference type="AlphaFoldDB" id="A0A409WJE2"/>
<protein>
    <submittedName>
        <fullName evidence="2">Uncharacterized protein</fullName>
    </submittedName>
</protein>
<dbReference type="Proteomes" id="UP000284706">
    <property type="component" value="Unassembled WGS sequence"/>
</dbReference>
<keyword evidence="3" id="KW-1185">Reference proteome</keyword>
<comment type="caution">
    <text evidence="2">The sequence shown here is derived from an EMBL/GenBank/DDBJ whole genome shotgun (WGS) entry which is preliminary data.</text>
</comment>
<proteinExistence type="predicted"/>
<name>A0A409WJE2_9AGAR</name>
<reference evidence="2 3" key="1">
    <citation type="journal article" date="2018" name="Evol. Lett.">
        <title>Horizontal gene cluster transfer increased hallucinogenic mushroom diversity.</title>
        <authorList>
            <person name="Reynolds H.T."/>
            <person name="Vijayakumar V."/>
            <person name="Gluck-Thaler E."/>
            <person name="Korotkin H.B."/>
            <person name="Matheny P.B."/>
            <person name="Slot J.C."/>
        </authorList>
    </citation>
    <scope>NUCLEOTIDE SEQUENCE [LARGE SCALE GENOMIC DNA]</scope>
    <source>
        <strain evidence="2 3">SRW20</strain>
    </source>
</reference>